<dbReference type="PRINTS" id="PR01438">
    <property type="entry name" value="UNVRSLSTRESS"/>
</dbReference>
<dbReference type="InterPro" id="IPR006015">
    <property type="entry name" value="Universal_stress_UspA"/>
</dbReference>
<protein>
    <recommendedName>
        <fullName evidence="2">UspA domain-containing protein</fullName>
    </recommendedName>
</protein>
<dbReference type="PANTHER" id="PTHR46268:SF6">
    <property type="entry name" value="UNIVERSAL STRESS PROTEIN UP12"/>
    <property type="match status" value="1"/>
</dbReference>
<organism evidence="3 4">
    <name type="scientific">Nocardioides marinquilinus</name>
    <dbReference type="NCBI Taxonomy" id="1210400"/>
    <lineage>
        <taxon>Bacteria</taxon>
        <taxon>Bacillati</taxon>
        <taxon>Actinomycetota</taxon>
        <taxon>Actinomycetes</taxon>
        <taxon>Propionibacteriales</taxon>
        <taxon>Nocardioidaceae</taxon>
        <taxon>Nocardioides</taxon>
    </lineage>
</organism>
<dbReference type="PANTHER" id="PTHR46268">
    <property type="entry name" value="STRESS RESPONSE PROTEIN NHAX"/>
    <property type="match status" value="1"/>
</dbReference>
<dbReference type="CDD" id="cd00293">
    <property type="entry name" value="USP-like"/>
    <property type="match status" value="1"/>
</dbReference>
<feature type="domain" description="UspA" evidence="2">
    <location>
        <begin position="2"/>
        <end position="135"/>
    </location>
</feature>
<keyword evidence="4" id="KW-1185">Reference proteome</keyword>
<evidence type="ECO:0000256" key="1">
    <source>
        <dbReference type="ARBA" id="ARBA00008791"/>
    </source>
</evidence>
<dbReference type="InterPro" id="IPR006016">
    <property type="entry name" value="UspA"/>
</dbReference>
<comment type="similarity">
    <text evidence="1">Belongs to the universal stress protein A family.</text>
</comment>
<dbReference type="SUPFAM" id="SSF52402">
    <property type="entry name" value="Adenine nucleotide alpha hydrolases-like"/>
    <property type="match status" value="1"/>
</dbReference>
<dbReference type="InterPro" id="IPR014729">
    <property type="entry name" value="Rossmann-like_a/b/a_fold"/>
</dbReference>
<evidence type="ECO:0000259" key="2">
    <source>
        <dbReference type="Pfam" id="PF00582"/>
    </source>
</evidence>
<accession>A0ABP9P8D4</accession>
<gene>
    <name evidence="3" type="ORF">GCM10023340_04610</name>
</gene>
<dbReference type="Gene3D" id="3.40.50.620">
    <property type="entry name" value="HUPs"/>
    <property type="match status" value="1"/>
</dbReference>
<evidence type="ECO:0000313" key="3">
    <source>
        <dbReference type="EMBL" id="GAA5141959.1"/>
    </source>
</evidence>
<dbReference type="Proteomes" id="UP001500221">
    <property type="component" value="Unassembled WGS sequence"/>
</dbReference>
<comment type="caution">
    <text evidence="3">The sequence shown here is derived from an EMBL/GenBank/DDBJ whole genome shotgun (WGS) entry which is preliminary data.</text>
</comment>
<dbReference type="Pfam" id="PF00582">
    <property type="entry name" value="Usp"/>
    <property type="match status" value="1"/>
</dbReference>
<dbReference type="EMBL" id="BAABKG010000001">
    <property type="protein sequence ID" value="GAA5141959.1"/>
    <property type="molecule type" value="Genomic_DNA"/>
</dbReference>
<proteinExistence type="inferred from homology"/>
<reference evidence="4" key="1">
    <citation type="journal article" date="2019" name="Int. J. Syst. Evol. Microbiol.">
        <title>The Global Catalogue of Microorganisms (GCM) 10K type strain sequencing project: providing services to taxonomists for standard genome sequencing and annotation.</title>
        <authorList>
            <consortium name="The Broad Institute Genomics Platform"/>
            <consortium name="The Broad Institute Genome Sequencing Center for Infectious Disease"/>
            <person name="Wu L."/>
            <person name="Ma J."/>
        </authorList>
    </citation>
    <scope>NUCLEOTIDE SEQUENCE [LARGE SCALE GENOMIC DNA]</scope>
    <source>
        <strain evidence="4">JCM 18459</strain>
    </source>
</reference>
<name>A0ABP9P8D4_9ACTN</name>
<sequence length="138" mass="14847">MSIVLGYDESPGARHALTVAVDVARRYGEPLVLVYGTSPPGGLGEEFRSHREAIEEQGRTVLEHAVEVAREAGVETVVEQVSAKPVDALIEVADRHDATVIVVGIWGETPLRGAILGSTSHKLLHLSRRPVLCVPEPE</sequence>
<dbReference type="RefSeq" id="WP_345454126.1">
    <property type="nucleotide sequence ID" value="NZ_BAABKG010000001.1"/>
</dbReference>
<evidence type="ECO:0000313" key="4">
    <source>
        <dbReference type="Proteomes" id="UP001500221"/>
    </source>
</evidence>